<keyword evidence="3" id="KW-0812">Transmembrane</keyword>
<dbReference type="InterPro" id="IPR032675">
    <property type="entry name" value="LRR_dom_sf"/>
</dbReference>
<feature type="non-terminal residue" evidence="11">
    <location>
        <position position="118"/>
    </location>
</feature>
<evidence type="ECO:0008006" key="12">
    <source>
        <dbReference type="Google" id="ProtNLM"/>
    </source>
</evidence>
<keyword evidence="8" id="KW-0675">Receptor</keyword>
<evidence type="ECO:0000256" key="4">
    <source>
        <dbReference type="ARBA" id="ARBA00022729"/>
    </source>
</evidence>
<evidence type="ECO:0000256" key="3">
    <source>
        <dbReference type="ARBA" id="ARBA00022692"/>
    </source>
</evidence>
<evidence type="ECO:0000256" key="5">
    <source>
        <dbReference type="ARBA" id="ARBA00022737"/>
    </source>
</evidence>
<dbReference type="PANTHER" id="PTHR47986:SF34">
    <property type="entry name" value="RECEPTOR-LIKE KINASE TMK2"/>
    <property type="match status" value="1"/>
</dbReference>
<comment type="subcellular location">
    <subcellularLocation>
        <location evidence="1">Membrane</location>
        <topology evidence="1">Single-pass membrane protein</topology>
    </subcellularLocation>
</comment>
<evidence type="ECO:0000256" key="2">
    <source>
        <dbReference type="ARBA" id="ARBA00022614"/>
    </source>
</evidence>
<keyword evidence="2" id="KW-0433">Leucine-rich repeat</keyword>
<evidence type="ECO:0000256" key="10">
    <source>
        <dbReference type="SAM" id="SignalP"/>
    </source>
</evidence>
<sequence length="118" mass="12781">MKGDWLWWCLWVWFCLSCSVDAATDSTDAQVMAEMAKTVKVDSTWTGMDPCSGWMGVSCSETKVTGINIQAMNLEGTLPADFNKLSALSSISMQRNLLSGPLPSFSGLSNLQSVFLGS</sequence>
<dbReference type="AlphaFoldDB" id="H9V863"/>
<dbReference type="InterPro" id="IPR052422">
    <property type="entry name" value="Auxin_Ser/Thr_Kinase"/>
</dbReference>
<evidence type="ECO:0000256" key="6">
    <source>
        <dbReference type="ARBA" id="ARBA00022989"/>
    </source>
</evidence>
<dbReference type="FunFam" id="3.80.10.10:FF:000129">
    <property type="entry name" value="Leucine-rich repeat receptor-like kinase"/>
    <property type="match status" value="1"/>
</dbReference>
<name>H9V863_PINTA</name>
<dbReference type="EMBL" id="FJ054523">
    <property type="protein sequence ID" value="AFG45956.1"/>
    <property type="molecule type" value="Genomic_DNA"/>
</dbReference>
<organism evidence="11">
    <name type="scientific">Pinus taeda</name>
    <name type="common">Loblolly pine</name>
    <dbReference type="NCBI Taxonomy" id="3352"/>
    <lineage>
        <taxon>Eukaryota</taxon>
        <taxon>Viridiplantae</taxon>
        <taxon>Streptophyta</taxon>
        <taxon>Embryophyta</taxon>
        <taxon>Tracheophyta</taxon>
        <taxon>Spermatophyta</taxon>
        <taxon>Pinopsida</taxon>
        <taxon>Pinidae</taxon>
        <taxon>Conifers I</taxon>
        <taxon>Pinales</taxon>
        <taxon>Pinaceae</taxon>
        <taxon>Pinus</taxon>
        <taxon>Pinus subgen. Pinus</taxon>
    </lineage>
</organism>
<gene>
    <name evidence="11" type="ORF">0_14328_01</name>
</gene>
<keyword evidence="5" id="KW-0677">Repeat</keyword>
<feature type="signal peptide" evidence="10">
    <location>
        <begin position="1"/>
        <end position="22"/>
    </location>
</feature>
<accession>H9V863</accession>
<dbReference type="SUPFAM" id="SSF52058">
    <property type="entry name" value="L domain-like"/>
    <property type="match status" value="1"/>
</dbReference>
<reference evidence="11" key="1">
    <citation type="submission" date="2008-08" db="EMBL/GenBank/DDBJ databases">
        <title>Nucleotide Diversity and Divergence in the Loblolly Pine Gene Space.</title>
        <authorList>
            <person name="Neale D.B."/>
            <person name="Wegrzyn J.L."/>
            <person name="Lee J.M."/>
            <person name="Eckert A.J."/>
            <person name="Liechty J.D."/>
            <person name="Stevens K.A."/>
            <person name="Langley C.H."/>
        </authorList>
    </citation>
    <scope>NUCLEOTIDE SEQUENCE</scope>
    <source>
        <strain evidence="11">1456</strain>
        <tissue evidence="11">Megagametophyte</tissue>
    </source>
</reference>
<dbReference type="Gene3D" id="3.80.10.10">
    <property type="entry name" value="Ribonuclease Inhibitor"/>
    <property type="match status" value="1"/>
</dbReference>
<dbReference type="PANTHER" id="PTHR47986">
    <property type="entry name" value="OSJNBA0070M12.3 PROTEIN"/>
    <property type="match status" value="1"/>
</dbReference>
<evidence type="ECO:0000256" key="7">
    <source>
        <dbReference type="ARBA" id="ARBA00023136"/>
    </source>
</evidence>
<evidence type="ECO:0000256" key="8">
    <source>
        <dbReference type="ARBA" id="ARBA00023170"/>
    </source>
</evidence>
<keyword evidence="7" id="KW-0472">Membrane</keyword>
<evidence type="ECO:0000256" key="1">
    <source>
        <dbReference type="ARBA" id="ARBA00004167"/>
    </source>
</evidence>
<dbReference type="GO" id="GO:0016020">
    <property type="term" value="C:membrane"/>
    <property type="evidence" value="ECO:0007669"/>
    <property type="project" value="UniProtKB-SubCell"/>
</dbReference>
<proteinExistence type="predicted"/>
<feature type="chain" id="PRO_5003623613" description="Leucine-rich repeat-containing N-terminal plant-type domain-containing protein" evidence="10">
    <location>
        <begin position="23"/>
        <end position="118"/>
    </location>
</feature>
<evidence type="ECO:0000256" key="9">
    <source>
        <dbReference type="ARBA" id="ARBA00023180"/>
    </source>
</evidence>
<keyword evidence="6" id="KW-1133">Transmembrane helix</keyword>
<keyword evidence="9" id="KW-0325">Glycoprotein</keyword>
<protein>
    <recommendedName>
        <fullName evidence="12">Leucine-rich repeat-containing N-terminal plant-type domain-containing protein</fullName>
    </recommendedName>
</protein>
<evidence type="ECO:0000313" key="11">
    <source>
        <dbReference type="EMBL" id="AFG45956.1"/>
    </source>
</evidence>
<keyword evidence="4 10" id="KW-0732">Signal</keyword>